<reference evidence="3 4" key="1">
    <citation type="submission" date="2023-10" db="EMBL/GenBank/DDBJ databases">
        <title>Novel methanotroph of the genus Methylocapsa from a subarctic wetland.</title>
        <authorList>
            <person name="Belova S.E."/>
            <person name="Oshkin I.Y."/>
            <person name="Miroshnikov K."/>
            <person name="Dedysh S.N."/>
        </authorList>
    </citation>
    <scope>NUCLEOTIDE SEQUENCE [LARGE SCALE GENOMIC DNA]</scope>
    <source>
        <strain evidence="3 4">RX1</strain>
    </source>
</reference>
<feature type="region of interest" description="Disordered" evidence="1">
    <location>
        <begin position="42"/>
        <end position="79"/>
    </location>
</feature>
<feature type="transmembrane region" description="Helical" evidence="2">
    <location>
        <begin position="231"/>
        <end position="251"/>
    </location>
</feature>
<dbReference type="Proteomes" id="UP001626536">
    <property type="component" value="Chromosome"/>
</dbReference>
<evidence type="ECO:0000256" key="1">
    <source>
        <dbReference type="SAM" id="MobiDB-lite"/>
    </source>
</evidence>
<gene>
    <name evidence="3" type="ORF">RZS28_07080</name>
</gene>
<proteinExistence type="predicted"/>
<evidence type="ECO:0000313" key="4">
    <source>
        <dbReference type="Proteomes" id="UP001626536"/>
    </source>
</evidence>
<feature type="compositionally biased region" description="Basic and acidic residues" evidence="1">
    <location>
        <begin position="184"/>
        <end position="204"/>
    </location>
</feature>
<feature type="region of interest" description="Disordered" evidence="1">
    <location>
        <begin position="184"/>
        <end position="212"/>
    </location>
</feature>
<evidence type="ECO:0000313" key="3">
    <source>
        <dbReference type="EMBL" id="WOJ91039.1"/>
    </source>
</evidence>
<dbReference type="RefSeq" id="WP_407340628.1">
    <property type="nucleotide sequence ID" value="NZ_CP136862.1"/>
</dbReference>
<accession>A0ABZ0HXB6</accession>
<feature type="region of interest" description="Disordered" evidence="1">
    <location>
        <begin position="262"/>
        <end position="344"/>
    </location>
</feature>
<feature type="compositionally biased region" description="Polar residues" evidence="1">
    <location>
        <begin position="332"/>
        <end position="344"/>
    </location>
</feature>
<feature type="compositionally biased region" description="Polar residues" evidence="1">
    <location>
        <begin position="269"/>
        <end position="294"/>
    </location>
</feature>
<keyword evidence="2" id="KW-0472">Membrane</keyword>
<protein>
    <submittedName>
        <fullName evidence="3">Uncharacterized protein</fullName>
    </submittedName>
</protein>
<sequence>MSEPVTKRRPMIDLEEFERRLRRPRSANTWDSEPLPELAQLLGRQEGARRTGFEPKGQGAMKGNLYALTPSERKEPPPLERFITGDFAAIEAGLLGAGRQTAAGLAQAGEWPIERREPPAPERVVDFAAIEAGLVSARRQQPAKPQAEENRVERKELAAPERFISRDFSAIETELLSARPLKVEATRTEAEKPSAFVDEPKPADDESYGDESYTAASRHIGNADGEVRSRLALYAMAAIIIVGLAGIGVSLSSGGGENTAFDAADGTDALQSGPLSGSDVSANEASDFGGSQQPAAALADNSGRPADPAQEKAPRVISLGESARSDEGLATETASIPPQEQTPVQPDQLANAVPAEPAKVRTVAVRPDGALIPNNAPAPAGRQRLRSQLRRTVQLLPLRLRQRNRLPTLRLRRNRLARLRPAHAAIRGQT</sequence>
<name>A0ABZ0HXB6_9HYPH</name>
<keyword evidence="2" id="KW-0812">Transmembrane</keyword>
<keyword evidence="2" id="KW-1133">Transmembrane helix</keyword>
<dbReference type="EMBL" id="CP136862">
    <property type="protein sequence ID" value="WOJ91039.1"/>
    <property type="molecule type" value="Genomic_DNA"/>
</dbReference>
<evidence type="ECO:0000256" key="2">
    <source>
        <dbReference type="SAM" id="Phobius"/>
    </source>
</evidence>
<keyword evidence="4" id="KW-1185">Reference proteome</keyword>
<organism evidence="3 4">
    <name type="scientific">Methylocapsa polymorpha</name>
    <dbReference type="NCBI Taxonomy" id="3080828"/>
    <lineage>
        <taxon>Bacteria</taxon>
        <taxon>Pseudomonadati</taxon>
        <taxon>Pseudomonadota</taxon>
        <taxon>Alphaproteobacteria</taxon>
        <taxon>Hyphomicrobiales</taxon>
        <taxon>Beijerinckiaceae</taxon>
        <taxon>Methylocapsa</taxon>
    </lineage>
</organism>